<dbReference type="RefSeq" id="WP_387720502.1">
    <property type="nucleotide sequence ID" value="NZ_JBIAPI010000006.1"/>
</dbReference>
<accession>A0ABW6QXA7</accession>
<keyword evidence="2" id="KW-1185">Reference proteome</keyword>
<dbReference type="Proteomes" id="UP001601948">
    <property type="component" value="Unassembled WGS sequence"/>
</dbReference>
<protein>
    <submittedName>
        <fullName evidence="1">Uncharacterized protein</fullName>
    </submittedName>
</protein>
<evidence type="ECO:0000313" key="1">
    <source>
        <dbReference type="EMBL" id="MFF3225774.1"/>
    </source>
</evidence>
<name>A0ABW6QXA7_9NOCA</name>
<proteinExistence type="predicted"/>
<dbReference type="EMBL" id="JBIAPI010000006">
    <property type="protein sequence ID" value="MFF3225774.1"/>
    <property type="molecule type" value="Genomic_DNA"/>
</dbReference>
<gene>
    <name evidence="1" type="ORF">ACFYV7_23460</name>
</gene>
<comment type="caution">
    <text evidence="1">The sequence shown here is derived from an EMBL/GenBank/DDBJ whole genome shotgun (WGS) entry which is preliminary data.</text>
</comment>
<evidence type="ECO:0000313" key="2">
    <source>
        <dbReference type="Proteomes" id="UP001601948"/>
    </source>
</evidence>
<organism evidence="1 2">
    <name type="scientific">Nocardia suismassiliense</name>
    <dbReference type="NCBI Taxonomy" id="2077092"/>
    <lineage>
        <taxon>Bacteria</taxon>
        <taxon>Bacillati</taxon>
        <taxon>Actinomycetota</taxon>
        <taxon>Actinomycetes</taxon>
        <taxon>Mycobacteriales</taxon>
        <taxon>Nocardiaceae</taxon>
        <taxon>Nocardia</taxon>
    </lineage>
</organism>
<reference evidence="1 2" key="1">
    <citation type="submission" date="2024-10" db="EMBL/GenBank/DDBJ databases">
        <title>The Natural Products Discovery Center: Release of the First 8490 Sequenced Strains for Exploring Actinobacteria Biosynthetic Diversity.</title>
        <authorList>
            <person name="Kalkreuter E."/>
            <person name="Kautsar S.A."/>
            <person name="Yang D."/>
            <person name="Bader C.D."/>
            <person name="Teijaro C.N."/>
            <person name="Fluegel L."/>
            <person name="Davis C.M."/>
            <person name="Simpson J.R."/>
            <person name="Lauterbach L."/>
            <person name="Steele A.D."/>
            <person name="Gui C."/>
            <person name="Meng S."/>
            <person name="Li G."/>
            <person name="Viehrig K."/>
            <person name="Ye F."/>
            <person name="Su P."/>
            <person name="Kiefer A.F."/>
            <person name="Nichols A."/>
            <person name="Cepeda A.J."/>
            <person name="Yan W."/>
            <person name="Fan B."/>
            <person name="Jiang Y."/>
            <person name="Adhikari A."/>
            <person name="Zheng C.-J."/>
            <person name="Schuster L."/>
            <person name="Cowan T.M."/>
            <person name="Smanski M.J."/>
            <person name="Chevrette M.G."/>
            <person name="De Carvalho L.P.S."/>
            <person name="Shen B."/>
        </authorList>
    </citation>
    <scope>NUCLEOTIDE SEQUENCE [LARGE SCALE GENOMIC DNA]</scope>
    <source>
        <strain evidence="1 2">NPDC003040</strain>
    </source>
</reference>
<sequence length="67" mass="7297">MSEPSDTIRVLLRAAGLPATEAEIAGLAATYPEYRAAVDALYAVPAARYVDPALRFHAHARTAEWDR</sequence>